<feature type="signal peptide" evidence="1">
    <location>
        <begin position="1"/>
        <end position="30"/>
    </location>
</feature>
<name>A0A1I0WXB8_9PSEU</name>
<gene>
    <name evidence="2" type="ORF">SAMN05216266_102289</name>
</gene>
<protein>
    <recommendedName>
        <fullName evidence="4">Secreted protein</fullName>
    </recommendedName>
</protein>
<accession>A0A1I0WXB8</accession>
<dbReference type="RefSeq" id="WP_245788171.1">
    <property type="nucleotide sequence ID" value="NZ_FOKG01000002.1"/>
</dbReference>
<evidence type="ECO:0000313" key="2">
    <source>
        <dbReference type="EMBL" id="SFA93281.1"/>
    </source>
</evidence>
<reference evidence="3" key="1">
    <citation type="submission" date="2016-10" db="EMBL/GenBank/DDBJ databases">
        <authorList>
            <person name="Varghese N."/>
            <person name="Submissions S."/>
        </authorList>
    </citation>
    <scope>NUCLEOTIDE SEQUENCE [LARGE SCALE GENOMIC DNA]</scope>
    <source>
        <strain evidence="3">CGMCC 4.3568</strain>
    </source>
</reference>
<organism evidence="2 3">
    <name type="scientific">Amycolatopsis marina</name>
    <dbReference type="NCBI Taxonomy" id="490629"/>
    <lineage>
        <taxon>Bacteria</taxon>
        <taxon>Bacillati</taxon>
        <taxon>Actinomycetota</taxon>
        <taxon>Actinomycetes</taxon>
        <taxon>Pseudonocardiales</taxon>
        <taxon>Pseudonocardiaceae</taxon>
        <taxon>Amycolatopsis</taxon>
    </lineage>
</organism>
<keyword evidence="3" id="KW-1185">Reference proteome</keyword>
<dbReference type="EMBL" id="FOKG01000002">
    <property type="protein sequence ID" value="SFA93281.1"/>
    <property type="molecule type" value="Genomic_DNA"/>
</dbReference>
<dbReference type="Proteomes" id="UP000243799">
    <property type="component" value="Unassembled WGS sequence"/>
</dbReference>
<proteinExistence type="predicted"/>
<sequence>MHGSRVVHGFAAALLMVAALLVAVPNAAAAAPLPRLGTAELDTFRLTRGQTFTVYPGRIAELERHPQLAALGLSDVLGATNRTARPLCHATHLDPTLKPAGFCWDTSGDDTNNDWVPQGVTGSGDARPGTGRAGGKRVVVASWHNRGDTLIRLSFVDVTDPSRPKYRHVLLVEPTSDNDFAAISGHGHGVTWIGDRLFVATSGGVIRVFDTAHFWRMDHSTGEVGLGADGKYHAAYHAFALPQVGAYWYPGGGGCTSRTGPRPCLATLSLDHSGTGSLIAAEHVPGAAGGRIVRWPLDRTTGLLRMAADQRVHAAEGFRSPVWGMQGALAKDGYLLLTGVCPEFAGTPGDKPSCLHGGVGGESTTRLGRAPVNSQNLSYWPATGELWLMNEQLRERVTVHVPWTALTGRAR</sequence>
<evidence type="ECO:0000256" key="1">
    <source>
        <dbReference type="SAM" id="SignalP"/>
    </source>
</evidence>
<dbReference type="STRING" id="490629.SAMN05216266_102289"/>
<keyword evidence="1" id="KW-0732">Signal</keyword>
<feature type="chain" id="PRO_5017329426" description="Secreted protein" evidence="1">
    <location>
        <begin position="31"/>
        <end position="411"/>
    </location>
</feature>
<evidence type="ECO:0000313" key="3">
    <source>
        <dbReference type="Proteomes" id="UP000243799"/>
    </source>
</evidence>
<dbReference type="AlphaFoldDB" id="A0A1I0WXB8"/>
<evidence type="ECO:0008006" key="4">
    <source>
        <dbReference type="Google" id="ProtNLM"/>
    </source>
</evidence>